<evidence type="ECO:0000313" key="2">
    <source>
        <dbReference type="Proteomes" id="UP000231081"/>
    </source>
</evidence>
<protein>
    <submittedName>
        <fullName evidence="1">Uncharacterized protein</fullName>
    </submittedName>
</protein>
<reference evidence="1 2" key="1">
    <citation type="submission" date="2017-09" db="EMBL/GenBank/DDBJ databases">
        <title>Depth-based differentiation of microbial function through sediment-hosted aquifers and enrichment of novel symbionts in the deep terrestrial subsurface.</title>
        <authorList>
            <person name="Probst A.J."/>
            <person name="Ladd B."/>
            <person name="Jarett J.K."/>
            <person name="Geller-Mcgrath D.E."/>
            <person name="Sieber C.M."/>
            <person name="Emerson J.B."/>
            <person name="Anantharaman K."/>
            <person name="Thomas B.C."/>
            <person name="Malmstrom R."/>
            <person name="Stieglmeier M."/>
            <person name="Klingl A."/>
            <person name="Woyke T."/>
            <person name="Ryan C.M."/>
            <person name="Banfield J.F."/>
        </authorList>
    </citation>
    <scope>NUCLEOTIDE SEQUENCE [LARGE SCALE GENOMIC DNA]</scope>
    <source>
        <strain evidence="1">CG23_combo_of_CG06-09_8_20_14_all_47_9</strain>
    </source>
</reference>
<gene>
    <name evidence="1" type="ORF">COX09_01880</name>
</gene>
<comment type="caution">
    <text evidence="1">The sequence shown here is derived from an EMBL/GenBank/DDBJ whole genome shotgun (WGS) entry which is preliminary data.</text>
</comment>
<sequence>MIYLPFFGEGFFMAEKCVFNPRLSFGIIEKGFNKSFGEGITATKNEAINLYTNIKERFAPKQARFDQVAIYEYKGDQMYWQGDSMPVADHLRRFTLMLGFQGALPEWIAQAKKDEQVQAVVQDRAKNLKPEQAITYLSKKDPDPNKGVSLQQIVNVNGVLIHQSHLLPFNDIDQISKFINLASNGRGDLSLDDDISGWIVVGDKIDFDNDLPEMMIESMIPEQASLSEPQIAQLLIPIWPQLTVAPNLNISRGLDVSDRVVSVESSSFWWQLLANQAADFTEQLRQTVNEMDEITSARQNLVVMETVVPSMAILEKPARLDPAGELEPALIQGVSRSDLKGQQEQAVNEVVIFGELSRTVFKTEKQIVRPKQETVKISKREQPTRRLLVGKNDKSNKTSSRVLEVANIGTSFLGDDRSPKMMRARGETSVVEVVEQEKAIEDRGDRIIAGRTAATRVQNIIVSRRSATVSQLHNDIVLPRKQSIREIPELKINLEPLNEKEIPVGQIYFDDNNEAVAWFIVIAFFLITNTKSLQPVKIFTASRGRG</sequence>
<dbReference type="AlphaFoldDB" id="A0A2H0B401"/>
<evidence type="ECO:0000313" key="1">
    <source>
        <dbReference type="EMBL" id="PIP52379.1"/>
    </source>
</evidence>
<organism evidence="1 2">
    <name type="scientific">Candidatus Beckwithbacteria bacterium CG23_combo_of_CG06-09_8_20_14_all_47_9</name>
    <dbReference type="NCBI Taxonomy" id="1974498"/>
    <lineage>
        <taxon>Bacteria</taxon>
        <taxon>Candidatus Beckwithiibacteriota</taxon>
    </lineage>
</organism>
<accession>A0A2H0B401</accession>
<proteinExistence type="predicted"/>
<dbReference type="Proteomes" id="UP000231081">
    <property type="component" value="Unassembled WGS sequence"/>
</dbReference>
<dbReference type="EMBL" id="PCSQ01000046">
    <property type="protein sequence ID" value="PIP52379.1"/>
    <property type="molecule type" value="Genomic_DNA"/>
</dbReference>
<name>A0A2H0B401_9BACT</name>